<accession>A0A0A9X2G1</accession>
<dbReference type="EMBL" id="GDHC01017804">
    <property type="protein sequence ID" value="JAQ00825.1"/>
    <property type="molecule type" value="Transcribed_RNA"/>
</dbReference>
<dbReference type="EMBL" id="GBHO01032314">
    <property type="protein sequence ID" value="JAG11290.1"/>
    <property type="molecule type" value="Transcribed_RNA"/>
</dbReference>
<proteinExistence type="predicted"/>
<gene>
    <name evidence="1" type="primary">tig_8</name>
    <name evidence="2" type="synonym">tig_9</name>
    <name evidence="1" type="ORF">CM83_12610</name>
    <name evidence="2" type="ORF">CM83_12611</name>
    <name evidence="4" type="ORF">g.11267</name>
    <name evidence="3" type="ORF">g.11269</name>
</gene>
<evidence type="ECO:0000313" key="3">
    <source>
        <dbReference type="EMBL" id="JAQ00825.1"/>
    </source>
</evidence>
<organism evidence="1">
    <name type="scientific">Lygus hesperus</name>
    <name type="common">Western plant bug</name>
    <dbReference type="NCBI Taxonomy" id="30085"/>
    <lineage>
        <taxon>Eukaryota</taxon>
        <taxon>Metazoa</taxon>
        <taxon>Ecdysozoa</taxon>
        <taxon>Arthropoda</taxon>
        <taxon>Hexapoda</taxon>
        <taxon>Insecta</taxon>
        <taxon>Pterygota</taxon>
        <taxon>Neoptera</taxon>
        <taxon>Paraneoptera</taxon>
        <taxon>Hemiptera</taxon>
        <taxon>Heteroptera</taxon>
        <taxon>Panheteroptera</taxon>
        <taxon>Cimicomorpha</taxon>
        <taxon>Miridae</taxon>
        <taxon>Mirini</taxon>
        <taxon>Lygus</taxon>
    </lineage>
</organism>
<reference evidence="1" key="1">
    <citation type="journal article" date="2014" name="PLoS ONE">
        <title>Transcriptome-Based Identification of ABC Transporters in the Western Tarnished Plant Bug Lygus hesperus.</title>
        <authorList>
            <person name="Hull J.J."/>
            <person name="Chaney K."/>
            <person name="Geib S.M."/>
            <person name="Fabrick J.A."/>
            <person name="Brent C.S."/>
            <person name="Walsh D."/>
            <person name="Lavine L.C."/>
        </authorList>
    </citation>
    <scope>NUCLEOTIDE SEQUENCE</scope>
</reference>
<evidence type="ECO:0000313" key="4">
    <source>
        <dbReference type="EMBL" id="JAQ02337.1"/>
    </source>
</evidence>
<protein>
    <submittedName>
        <fullName evidence="1">Trigger factor</fullName>
    </submittedName>
</protein>
<dbReference type="EMBL" id="GDHC01016292">
    <property type="protein sequence ID" value="JAQ02337.1"/>
    <property type="molecule type" value="Transcribed_RNA"/>
</dbReference>
<dbReference type="AlphaFoldDB" id="A0A0A9X2G1"/>
<reference evidence="1" key="2">
    <citation type="submission" date="2014-07" db="EMBL/GenBank/DDBJ databases">
        <authorList>
            <person name="Hull J."/>
        </authorList>
    </citation>
    <scope>NUCLEOTIDE SEQUENCE</scope>
</reference>
<evidence type="ECO:0000313" key="1">
    <source>
        <dbReference type="EMBL" id="JAG11290.1"/>
    </source>
</evidence>
<evidence type="ECO:0000313" key="2">
    <source>
        <dbReference type="EMBL" id="JAG11293.1"/>
    </source>
</evidence>
<dbReference type="EMBL" id="GBHO01032311">
    <property type="protein sequence ID" value="JAG11293.1"/>
    <property type="molecule type" value="Transcribed_RNA"/>
</dbReference>
<sequence length="129" mass="14641">MIEKLAYSVGGAPKVDITKPTQYHKEAFTGNPFYSRFLDNDTKNDTIKEVIEEYKHNSLSKLSWEYWKQLLPTYTKQPVSPVQEITLDADQQHQLLVQMMRTSEALNSVFAPPPVKPLPSADAENATIS</sequence>
<reference evidence="3" key="3">
    <citation type="journal article" date="2016" name="Gigascience">
        <title>De novo construction of an expanded transcriptome assembly for the western tarnished plant bug, Lygus hesperus.</title>
        <authorList>
            <person name="Tassone E.E."/>
            <person name="Geib S.M."/>
            <person name="Hall B."/>
            <person name="Fabrick J.A."/>
            <person name="Brent C.S."/>
            <person name="Hull J.J."/>
        </authorList>
    </citation>
    <scope>NUCLEOTIDE SEQUENCE</scope>
</reference>
<name>A0A0A9X2G1_LYGHE</name>